<accession>A0A0F9QFE5</accession>
<dbReference type="PANTHER" id="PTHR43135:SF3">
    <property type="entry name" value="ALPHA-D-RIBOSE 1-METHYLPHOSPHONATE 5-TRIPHOSPHATE DIPHOSPHATASE"/>
    <property type="match status" value="1"/>
</dbReference>
<dbReference type="InterPro" id="IPR057744">
    <property type="entry name" value="OTAase-like"/>
</dbReference>
<dbReference type="InterPro" id="IPR032466">
    <property type="entry name" value="Metal_Hydrolase"/>
</dbReference>
<dbReference type="CDD" id="cd01299">
    <property type="entry name" value="Met_dep_hydrolase_A"/>
    <property type="match status" value="1"/>
</dbReference>
<dbReference type="GO" id="GO:0016810">
    <property type="term" value="F:hydrolase activity, acting on carbon-nitrogen (but not peptide) bonds"/>
    <property type="evidence" value="ECO:0007669"/>
    <property type="project" value="InterPro"/>
</dbReference>
<evidence type="ECO:0000313" key="2">
    <source>
        <dbReference type="EMBL" id="KKN41244.1"/>
    </source>
</evidence>
<evidence type="ECO:0000259" key="1">
    <source>
        <dbReference type="Pfam" id="PF01979"/>
    </source>
</evidence>
<name>A0A0F9QFE5_9ZZZZ</name>
<protein>
    <recommendedName>
        <fullName evidence="1">Amidohydrolase-related domain-containing protein</fullName>
    </recommendedName>
</protein>
<organism evidence="2">
    <name type="scientific">marine sediment metagenome</name>
    <dbReference type="NCBI Taxonomy" id="412755"/>
    <lineage>
        <taxon>unclassified sequences</taxon>
        <taxon>metagenomes</taxon>
        <taxon>ecological metagenomes</taxon>
    </lineage>
</organism>
<dbReference type="SUPFAM" id="SSF51556">
    <property type="entry name" value="Metallo-dependent hydrolases"/>
    <property type="match status" value="1"/>
</dbReference>
<proteinExistence type="predicted"/>
<sequence length="427" mass="47011">MLKRNFMICYFTLILLLFCAEAGLPQQKIAVHADRMLDVRSGQIIQDVYILVKDNRISDVGGKDIARNVKVIELGDMTLLPGLIDMHTHLTLDLVGDWYIRPVKETAADLALRGARNARKTLLAGFTTVRDIDSTYFTDIALMHATENNFIDGPRIVPVGHAITITGGHGDFSGFVPGILEREPEFGVADGREEVLRAVRYQIKHGAKWIKFYATAGVYSFEGPVGAQQYSEEEMKVIVEEAARHGLKVAAHGHGTEGIIAAIKAGVHSIEHGSMLNDEAIRLMKKYGTYLVPTTYLLDAIDFDALPPQTSKKAKFIKKFARESHRKAIAAGVKIAYGTDACVFPHGDNGKEFAVLVQLGMAPIEAIRTATLNATDLLGVDDRGIIEKGRLADMIAVRGNPLENVSVLEEVQFVMKDGKVYKMPRKK</sequence>
<dbReference type="EMBL" id="LAZR01001659">
    <property type="protein sequence ID" value="KKN41244.1"/>
    <property type="molecule type" value="Genomic_DNA"/>
</dbReference>
<dbReference type="PANTHER" id="PTHR43135">
    <property type="entry name" value="ALPHA-D-RIBOSE 1-METHYLPHOSPHONATE 5-TRIPHOSPHATE DIPHOSPHATASE"/>
    <property type="match status" value="1"/>
</dbReference>
<dbReference type="AlphaFoldDB" id="A0A0F9QFE5"/>
<dbReference type="Gene3D" id="2.30.40.10">
    <property type="entry name" value="Urease, subunit C, domain 1"/>
    <property type="match status" value="1"/>
</dbReference>
<reference evidence="2" key="1">
    <citation type="journal article" date="2015" name="Nature">
        <title>Complex archaea that bridge the gap between prokaryotes and eukaryotes.</title>
        <authorList>
            <person name="Spang A."/>
            <person name="Saw J.H."/>
            <person name="Jorgensen S.L."/>
            <person name="Zaremba-Niedzwiedzka K."/>
            <person name="Martijn J."/>
            <person name="Lind A.E."/>
            <person name="van Eijk R."/>
            <person name="Schleper C."/>
            <person name="Guy L."/>
            <person name="Ettema T.J."/>
        </authorList>
    </citation>
    <scope>NUCLEOTIDE SEQUENCE</scope>
</reference>
<dbReference type="InterPro" id="IPR006680">
    <property type="entry name" value="Amidohydro-rel"/>
</dbReference>
<dbReference type="InterPro" id="IPR011059">
    <property type="entry name" value="Metal-dep_hydrolase_composite"/>
</dbReference>
<dbReference type="SUPFAM" id="SSF51338">
    <property type="entry name" value="Composite domain of metallo-dependent hydrolases"/>
    <property type="match status" value="1"/>
</dbReference>
<dbReference type="Gene3D" id="3.20.20.140">
    <property type="entry name" value="Metal-dependent hydrolases"/>
    <property type="match status" value="1"/>
</dbReference>
<gene>
    <name evidence="2" type="ORF">LCGC14_0725250</name>
</gene>
<dbReference type="InterPro" id="IPR051781">
    <property type="entry name" value="Metallo-dep_Hydrolase"/>
</dbReference>
<dbReference type="Pfam" id="PF01979">
    <property type="entry name" value="Amidohydro_1"/>
    <property type="match status" value="1"/>
</dbReference>
<feature type="domain" description="Amidohydrolase-related" evidence="1">
    <location>
        <begin position="78"/>
        <end position="420"/>
    </location>
</feature>
<comment type="caution">
    <text evidence="2">The sequence shown here is derived from an EMBL/GenBank/DDBJ whole genome shotgun (WGS) entry which is preliminary data.</text>
</comment>